<sequence>MAGVKGVAEFFASHGSAITAALGISSVIAVGSWSLSSMRKDIELNKKDIEMHAMRHQKDIETTALRLERDRARELLSLTYTEEMKSFRDALAAKSLMVLAIRAGAAVPATVLQQSLLCADSI</sequence>
<evidence type="ECO:0000313" key="2">
    <source>
        <dbReference type="EMBL" id="CAD8964247.1"/>
    </source>
</evidence>
<reference evidence="2" key="1">
    <citation type="submission" date="2021-01" db="EMBL/GenBank/DDBJ databases">
        <authorList>
            <person name="Corre E."/>
            <person name="Pelletier E."/>
            <person name="Niang G."/>
            <person name="Scheremetjew M."/>
            <person name="Finn R."/>
            <person name="Kale V."/>
            <person name="Holt S."/>
            <person name="Cochrane G."/>
            <person name="Meng A."/>
            <person name="Brown T."/>
            <person name="Cohen L."/>
        </authorList>
    </citation>
    <scope>NUCLEOTIDE SEQUENCE</scope>
    <source>
        <strain evidence="2">CCMP644</strain>
    </source>
</reference>
<protein>
    <submittedName>
        <fullName evidence="2">Uncharacterized protein</fullName>
    </submittedName>
</protein>
<dbReference type="AlphaFoldDB" id="A0A7S1H4E7"/>
<name>A0A7S1H4E7_HEMAN</name>
<dbReference type="EMBL" id="HBFX01027650">
    <property type="protein sequence ID" value="CAD8964247.1"/>
    <property type="molecule type" value="Transcribed_RNA"/>
</dbReference>
<gene>
    <name evidence="2" type="ORF">HAND00432_LOCUS16727</name>
</gene>
<evidence type="ECO:0000256" key="1">
    <source>
        <dbReference type="SAM" id="Phobius"/>
    </source>
</evidence>
<organism evidence="2">
    <name type="scientific">Hemiselmis andersenii</name>
    <name type="common">Cryptophyte alga</name>
    <dbReference type="NCBI Taxonomy" id="464988"/>
    <lineage>
        <taxon>Eukaryota</taxon>
        <taxon>Cryptophyceae</taxon>
        <taxon>Cryptomonadales</taxon>
        <taxon>Hemiselmidaceae</taxon>
        <taxon>Hemiselmis</taxon>
    </lineage>
</organism>
<keyword evidence="1" id="KW-1133">Transmembrane helix</keyword>
<keyword evidence="1" id="KW-0472">Membrane</keyword>
<keyword evidence="1" id="KW-0812">Transmembrane</keyword>
<feature type="transmembrane region" description="Helical" evidence="1">
    <location>
        <begin position="17"/>
        <end position="36"/>
    </location>
</feature>
<accession>A0A7S1H4E7</accession>
<proteinExistence type="predicted"/>